<evidence type="ECO:0000313" key="2">
    <source>
        <dbReference type="EMBL" id="ACF14207.1"/>
    </source>
</evidence>
<dbReference type="eggNOG" id="COG5492">
    <property type="taxonomic scope" value="Bacteria"/>
</dbReference>
<dbReference type="InterPro" id="IPR011493">
    <property type="entry name" value="GLUG"/>
</dbReference>
<dbReference type="EMBL" id="CP001100">
    <property type="protein sequence ID" value="ACF14207.1"/>
    <property type="molecule type" value="Genomic_DNA"/>
</dbReference>
<reference evidence="2 3" key="1">
    <citation type="submission" date="2008-06" db="EMBL/GenBank/DDBJ databases">
        <title>Complete sequence of Chloroherpeton thalassium ATCC 35110.</title>
        <authorList>
            <consortium name="US DOE Joint Genome Institute"/>
            <person name="Lucas S."/>
            <person name="Copeland A."/>
            <person name="Lapidus A."/>
            <person name="Glavina del Rio T."/>
            <person name="Dalin E."/>
            <person name="Tice H."/>
            <person name="Bruce D."/>
            <person name="Goodwin L."/>
            <person name="Pitluck S."/>
            <person name="Schmutz J."/>
            <person name="Larimer F."/>
            <person name="Land M."/>
            <person name="Hauser L."/>
            <person name="Kyrpides N."/>
            <person name="Mikhailova N."/>
            <person name="Liu Z."/>
            <person name="Li T."/>
            <person name="Zhao F."/>
            <person name="Overmann J."/>
            <person name="Bryant D.A."/>
            <person name="Richardson P."/>
        </authorList>
    </citation>
    <scope>NUCLEOTIDE SEQUENCE [LARGE SCALE GENOMIC DNA]</scope>
    <source>
        <strain evidence="3">ATCC 35110 / GB-78</strain>
    </source>
</reference>
<dbReference type="KEGG" id="cts:Ctha_1750"/>
<dbReference type="Pfam" id="PF07581">
    <property type="entry name" value="Glug"/>
    <property type="match status" value="1"/>
</dbReference>
<keyword evidence="3" id="KW-1185">Reference proteome</keyword>
<evidence type="ECO:0000259" key="1">
    <source>
        <dbReference type="Pfam" id="PF07581"/>
    </source>
</evidence>
<accession>B3QTA8</accession>
<evidence type="ECO:0000313" key="3">
    <source>
        <dbReference type="Proteomes" id="UP000001208"/>
    </source>
</evidence>
<protein>
    <submittedName>
        <fullName evidence="2">GLUG domain protein</fullName>
    </submittedName>
</protein>
<feature type="domain" description="GLUG" evidence="1">
    <location>
        <begin position="309"/>
        <end position="335"/>
    </location>
</feature>
<sequence>MLLIGFTPTFAQTAVAPTVGDGTKTNPYQIASLENLYWLADKVNNSKETFSGKYFKQTKNISALETSDWFDGNGWQPIGYFKNSDDSVSFSGTYDGADKKIDGLYINRPKKFYVGLFGYTKNASIANVAVTNVSITGGGILGGLVGSNSESPITNSYVTGVIYSDGIMGMIGGLVGSNSNSTIMDSYMIGVINGNGATNIGGFIGMNSNSTIRNSRAAGAISGDSFVGGFIGMNSNSTITNCCTNGVTHGNGLFVGGLVGMNSSSTITNSCARVSVNGNGSTGGFTGSNSDGSTIANCYVIGSVNSDNGFYFGGLAGLNTDLSSIKNCYAVAKVTATFSFGGLVGENNNSTVSASFWDKTVQGTGNKIGEGKTSIEMKQKSTYTGWDFVRGKDGFWDIDETKLKNNGYPYLE</sequence>
<dbReference type="Proteomes" id="UP000001208">
    <property type="component" value="Chromosome"/>
</dbReference>
<dbReference type="STRING" id="517418.Ctha_1750"/>
<dbReference type="Gene3D" id="2.160.20.110">
    <property type="match status" value="1"/>
</dbReference>
<dbReference type="HOGENOM" id="CLU_769263_0_0_10"/>
<gene>
    <name evidence="2" type="ordered locus">Ctha_1750</name>
</gene>
<dbReference type="AlphaFoldDB" id="B3QTA8"/>
<name>B3QTA8_CHLT3</name>
<proteinExistence type="predicted"/>
<organism evidence="2 3">
    <name type="scientific">Chloroherpeton thalassium (strain ATCC 35110 / GB-78)</name>
    <dbReference type="NCBI Taxonomy" id="517418"/>
    <lineage>
        <taxon>Bacteria</taxon>
        <taxon>Pseudomonadati</taxon>
        <taxon>Chlorobiota</taxon>
        <taxon>Chlorobiia</taxon>
        <taxon>Chlorobiales</taxon>
        <taxon>Chloroherpetonaceae</taxon>
        <taxon>Chloroherpeton</taxon>
    </lineage>
</organism>